<gene>
    <name evidence="9" type="ORF">PDIGIT_LOCUS4197</name>
</gene>
<evidence type="ECO:0000313" key="9">
    <source>
        <dbReference type="EMBL" id="CAI6330140.1"/>
    </source>
</evidence>
<comment type="catalytic activity">
    <reaction evidence="1">
        <text>Hydrolysis of (1-&gt;3)-beta-D-glucosidic linkages in (1-&gt;3)-beta-D-glucans.</text>
        <dbReference type="EC" id="3.2.1.39"/>
    </reaction>
</comment>
<reference evidence="9" key="1">
    <citation type="submission" date="2023-01" db="EMBL/GenBank/DDBJ databases">
        <authorList>
            <person name="Van Ghelder C."/>
            <person name="Rancurel C."/>
        </authorList>
    </citation>
    <scope>NUCLEOTIDE SEQUENCE</scope>
    <source>
        <strain evidence="9">CNCM I-4278</strain>
    </source>
</reference>
<comment type="subcellular location">
    <subcellularLocation>
        <location evidence="2">Cell envelope</location>
    </subcellularLocation>
</comment>
<accession>A0A9W4XJV5</accession>
<dbReference type="Gene3D" id="3.20.20.80">
    <property type="entry name" value="Glycosidases"/>
    <property type="match status" value="1"/>
</dbReference>
<comment type="caution">
    <text evidence="9">The sequence shown here is derived from an EMBL/GenBank/DDBJ whole genome shotgun (WGS) entry which is preliminary data.</text>
</comment>
<evidence type="ECO:0000256" key="7">
    <source>
        <dbReference type="SAM" id="SignalP"/>
    </source>
</evidence>
<proteinExistence type="inferred from homology"/>
<evidence type="ECO:0000256" key="5">
    <source>
        <dbReference type="ARBA" id="ARBA00022801"/>
    </source>
</evidence>
<feature type="region of interest" description="Disordered" evidence="6">
    <location>
        <begin position="347"/>
        <end position="385"/>
    </location>
</feature>
<organism evidence="9 10">
    <name type="scientific">Periconia digitata</name>
    <dbReference type="NCBI Taxonomy" id="1303443"/>
    <lineage>
        <taxon>Eukaryota</taxon>
        <taxon>Fungi</taxon>
        <taxon>Dikarya</taxon>
        <taxon>Ascomycota</taxon>
        <taxon>Pezizomycotina</taxon>
        <taxon>Dothideomycetes</taxon>
        <taxon>Pleosporomycetidae</taxon>
        <taxon>Pleosporales</taxon>
        <taxon>Massarineae</taxon>
        <taxon>Periconiaceae</taxon>
        <taxon>Periconia</taxon>
    </lineage>
</organism>
<dbReference type="GO" id="GO:0042973">
    <property type="term" value="F:glucan endo-1,3-beta-D-glucosidase activity"/>
    <property type="evidence" value="ECO:0007669"/>
    <property type="project" value="UniProtKB-EC"/>
</dbReference>
<feature type="chain" id="PRO_5040731853" description="glucan endo-1,3-beta-D-glucosidase" evidence="7">
    <location>
        <begin position="20"/>
        <end position="537"/>
    </location>
</feature>
<dbReference type="GO" id="GO:0005576">
    <property type="term" value="C:extracellular region"/>
    <property type="evidence" value="ECO:0007669"/>
    <property type="project" value="TreeGrafter"/>
</dbReference>
<protein>
    <recommendedName>
        <fullName evidence="4">glucan endo-1,3-beta-D-glucosidase</fullName>
        <ecNumber evidence="4">3.2.1.39</ecNumber>
    </recommendedName>
</protein>
<feature type="compositionally biased region" description="Pro residues" evidence="6">
    <location>
        <begin position="353"/>
        <end position="363"/>
    </location>
</feature>
<dbReference type="EC" id="3.2.1.39" evidence="4"/>
<evidence type="ECO:0000256" key="3">
    <source>
        <dbReference type="ARBA" id="ARBA00008773"/>
    </source>
</evidence>
<name>A0A9W4XJV5_9PLEO</name>
<dbReference type="EMBL" id="CAOQHR010000002">
    <property type="protein sequence ID" value="CAI6330140.1"/>
    <property type="molecule type" value="Genomic_DNA"/>
</dbReference>
<comment type="similarity">
    <text evidence="3">Belongs to the glycosyl hydrolase 17 family.</text>
</comment>
<dbReference type="GO" id="GO:0009277">
    <property type="term" value="C:fungal-type cell wall"/>
    <property type="evidence" value="ECO:0007669"/>
    <property type="project" value="TreeGrafter"/>
</dbReference>
<dbReference type="PANTHER" id="PTHR16631:SF13">
    <property type="entry name" value="GLUCAN ENDO-1,3-BETA-GLUCOSIDASE EGLC-RELATED"/>
    <property type="match status" value="1"/>
</dbReference>
<evidence type="ECO:0000256" key="4">
    <source>
        <dbReference type="ARBA" id="ARBA00012780"/>
    </source>
</evidence>
<dbReference type="GO" id="GO:0009986">
    <property type="term" value="C:cell surface"/>
    <property type="evidence" value="ECO:0007669"/>
    <property type="project" value="TreeGrafter"/>
</dbReference>
<feature type="domain" description="Ubiquitin 3 binding protein But2 C-terminal" evidence="8">
    <location>
        <begin position="397"/>
        <end position="526"/>
    </location>
</feature>
<evidence type="ECO:0000256" key="2">
    <source>
        <dbReference type="ARBA" id="ARBA00004196"/>
    </source>
</evidence>
<dbReference type="SUPFAM" id="SSF51445">
    <property type="entry name" value="(Trans)glycosidases"/>
    <property type="match status" value="1"/>
</dbReference>
<dbReference type="PANTHER" id="PTHR16631">
    <property type="entry name" value="GLUCAN 1,3-BETA-GLUCOSIDASE"/>
    <property type="match status" value="1"/>
</dbReference>
<dbReference type="AlphaFoldDB" id="A0A9W4XJV5"/>
<feature type="signal peptide" evidence="7">
    <location>
        <begin position="1"/>
        <end position="19"/>
    </location>
</feature>
<dbReference type="OrthoDB" id="77201at2759"/>
<evidence type="ECO:0000259" key="8">
    <source>
        <dbReference type="Pfam" id="PF09792"/>
    </source>
</evidence>
<dbReference type="GO" id="GO:0071555">
    <property type="term" value="P:cell wall organization"/>
    <property type="evidence" value="ECO:0007669"/>
    <property type="project" value="TreeGrafter"/>
</dbReference>
<evidence type="ECO:0000256" key="1">
    <source>
        <dbReference type="ARBA" id="ARBA00000382"/>
    </source>
</evidence>
<dbReference type="InterPro" id="IPR017853">
    <property type="entry name" value="GH"/>
</dbReference>
<keyword evidence="10" id="KW-1185">Reference proteome</keyword>
<evidence type="ECO:0000256" key="6">
    <source>
        <dbReference type="SAM" id="MobiDB-lite"/>
    </source>
</evidence>
<evidence type="ECO:0000313" key="10">
    <source>
        <dbReference type="Proteomes" id="UP001152607"/>
    </source>
</evidence>
<dbReference type="Pfam" id="PF09792">
    <property type="entry name" value="But2"/>
    <property type="match status" value="1"/>
</dbReference>
<keyword evidence="5" id="KW-0378">Hydrolase</keyword>
<feature type="compositionally biased region" description="Pro residues" evidence="6">
    <location>
        <begin position="369"/>
        <end position="380"/>
    </location>
</feature>
<dbReference type="Proteomes" id="UP001152607">
    <property type="component" value="Unassembled WGS sequence"/>
</dbReference>
<dbReference type="InterPro" id="IPR050732">
    <property type="entry name" value="Beta-glucan_modifiers"/>
</dbReference>
<dbReference type="InterPro" id="IPR018620">
    <property type="entry name" value="Ubiquitin3-bd_protein_But2_C"/>
</dbReference>
<keyword evidence="7" id="KW-0732">Signal</keyword>
<sequence>MHLTSTLLAAAATLSGANAASKGFNYGAFFGNQQAKQYVDFKYEFEAAQELPGTNGQFNSARLYTMIQHGTANTVISAIQAAIDTKTELLLGIWASAGSAVVDNEITALKTAISQYGSAFTDLVVGISVGSEDLYRITPTAIGNGETNPGAQPAELVNYIKRVRDAISGTTMSGKPIGHVDTWTAYDNSSNAEVIANLDFLGVDAYPFWEVEHDNSIGNANTTFYDALQKTKNASQGKPVWVTETGWPVSGPNQGNAQANADNAGIYWQDVTCSLLSQGVNLWYYTLQDVQFGNPVPSFGLKPGGDLKAVSPLFDLSCPAGLKPTKSVTLKPSSTLAVSLTLPVDHTRTTSVPPAPPTPPPLPVTSLPPTQPVQPPPIPNKPTETPAWPDLAPTFLAPSKILPIDSLDPNKIIGNPFTAQLSPTRSTIFSFNLPPGPGKMCNLVFTLPPPYDPQYPSPYTMTSPGGIVVFRLTTSGVPSQVVGNIPALLPGNKYLIQSAPCSKEQLNFRIDSVGGLDLSFFQTPSPAPIGLFQEWSF</sequence>